<keyword evidence="2" id="KW-1185">Reference proteome</keyword>
<dbReference type="GeneID" id="31676139"/>
<dbReference type="Pfam" id="PF19020">
    <property type="entry name" value="Ta1207"/>
    <property type="match status" value="1"/>
</dbReference>
<dbReference type="STRING" id="74969.FAD_0634"/>
<evidence type="ECO:0000313" key="1">
    <source>
        <dbReference type="EMBL" id="ARD84545.1"/>
    </source>
</evidence>
<name>A0A1V0N376_9ARCH</name>
<organism evidence="1 2">
    <name type="scientific">Ferroplasma acidiphilum</name>
    <dbReference type="NCBI Taxonomy" id="74969"/>
    <lineage>
        <taxon>Archaea</taxon>
        <taxon>Methanobacteriati</taxon>
        <taxon>Thermoplasmatota</taxon>
        <taxon>Thermoplasmata</taxon>
        <taxon>Thermoplasmatales</taxon>
        <taxon>Ferroplasmaceae</taxon>
        <taxon>Ferroplasma</taxon>
    </lineage>
</organism>
<sequence>MLISETTGINDMECHIKLNIDSFMAQNLKLLGKDYTLFFRKEGDDVYIKTFVDKSFEHMLVPNPDAFQQIDNYFSITEKLKFPIIFEFISSLNSIPTVMMHRPYLSDGMLNIVFSYMHRYSKNVTDAFIPVTSGSKLVADVSIHPSSGALATLLNFSKIRPLSVIRFRIHRDAHDDRKLMDNLESSGSIGRLVTDYIDKKQFRMAVISEKPLELLPGIEKIPGDGNFYWITINNPILGKVMEKAGSRGIYIDTTYFQIEKKHLVITQFIPKIRTIEYMQILFNTSIAEINRNDVAIDIATPLSEHIINFL</sequence>
<dbReference type="Proteomes" id="UP000192050">
    <property type="component" value="Chromosome"/>
</dbReference>
<evidence type="ECO:0000313" key="2">
    <source>
        <dbReference type="Proteomes" id="UP000192050"/>
    </source>
</evidence>
<proteinExistence type="predicted"/>
<dbReference type="AlphaFoldDB" id="A0A1V0N376"/>
<dbReference type="RefSeq" id="WP_081141738.1">
    <property type="nucleotide sequence ID" value="NZ_CP015363.1"/>
</dbReference>
<accession>A0A1V0N376</accession>
<dbReference type="KEGG" id="fai:FAD_0634"/>
<protein>
    <submittedName>
        <fullName evidence="1">Uncharacterized protein</fullName>
    </submittedName>
</protein>
<dbReference type="EMBL" id="CP015363">
    <property type="protein sequence ID" value="ARD84545.1"/>
    <property type="molecule type" value="Genomic_DNA"/>
</dbReference>
<reference evidence="1 2" key="1">
    <citation type="submission" date="2011-10" db="EMBL/GenBank/DDBJ databases">
        <title>Metabolic and evolutionary patterns in the extreme acidophile Ferroplasma acidiphilum.</title>
        <authorList>
            <person name="Golyshina O.V."/>
            <person name="Kozyavkin S.A."/>
            <person name="Tatusov R.L."/>
            <person name="Slesarev A.I."/>
            <person name="Golyshin P.N."/>
        </authorList>
    </citation>
    <scope>NUCLEOTIDE SEQUENCE [LARGE SCALE GENOMIC DNA]</scope>
    <source>
        <strain evidence="2">Y</strain>
    </source>
</reference>
<dbReference type="InterPro" id="IPR043958">
    <property type="entry name" value="Ta1207"/>
</dbReference>
<gene>
    <name evidence="1" type="ORF">FAD_0634</name>
</gene>